<dbReference type="InterPro" id="IPR009241">
    <property type="entry name" value="HigB-like"/>
</dbReference>
<comment type="caution">
    <text evidence="1">The sequence shown here is derived from an EMBL/GenBank/DDBJ whole genome shotgun (WGS) entry which is preliminary data.</text>
</comment>
<reference evidence="1 2" key="1">
    <citation type="submission" date="2008-03" db="EMBL/GenBank/DDBJ databases">
        <title>Sequencing of the draft genome and assembly of Burkholderia ambifaria IOP40-10.</title>
        <authorList>
            <consortium name="US DOE Joint Genome Institute (JGI-PGF)"/>
            <person name="Copeland A."/>
            <person name="Lucas S."/>
            <person name="Lapidus A."/>
            <person name="Glavina del Rio T."/>
            <person name="Dalin E."/>
            <person name="Tice H."/>
            <person name="Bruce D."/>
            <person name="Goodwin L."/>
            <person name="Pitluck S."/>
            <person name="Larimer F."/>
            <person name="Land M.L."/>
            <person name="Hauser L."/>
            <person name="Tiedje J."/>
            <person name="Richardson P."/>
        </authorList>
    </citation>
    <scope>NUCLEOTIDE SEQUENCE [LARGE SCALE GENOMIC DNA]</scope>
    <source>
        <strain evidence="1 2">IOP40-10</strain>
    </source>
</reference>
<evidence type="ECO:0000313" key="2">
    <source>
        <dbReference type="Proteomes" id="UP000005463"/>
    </source>
</evidence>
<dbReference type="PATRIC" id="fig|396596.7.peg.2292"/>
<gene>
    <name evidence="1" type="ORF">BamIOP4010DRAFT_5068</name>
</gene>
<accession>B1FM07</accession>
<name>B1FM07_9BURK</name>
<dbReference type="Pfam" id="PF05973">
    <property type="entry name" value="Gp49"/>
    <property type="match status" value="1"/>
</dbReference>
<evidence type="ECO:0000313" key="1">
    <source>
        <dbReference type="EMBL" id="EDT01406.1"/>
    </source>
</evidence>
<proteinExistence type="predicted"/>
<protein>
    <recommendedName>
        <fullName evidence="3">Phage derived protein, Gp49-like</fullName>
    </recommendedName>
</protein>
<evidence type="ECO:0008006" key="3">
    <source>
        <dbReference type="Google" id="ProtNLM"/>
    </source>
</evidence>
<organism evidence="1 2">
    <name type="scientific">Burkholderia ambifaria IOP40-10</name>
    <dbReference type="NCBI Taxonomy" id="396596"/>
    <lineage>
        <taxon>Bacteria</taxon>
        <taxon>Pseudomonadati</taxon>
        <taxon>Pseudomonadota</taxon>
        <taxon>Betaproteobacteria</taxon>
        <taxon>Burkholderiales</taxon>
        <taxon>Burkholderiaceae</taxon>
        <taxon>Burkholderia</taxon>
        <taxon>Burkholderia cepacia complex</taxon>
    </lineage>
</organism>
<dbReference type="Proteomes" id="UP000005463">
    <property type="component" value="Unassembled WGS sequence"/>
</dbReference>
<sequence length="154" mass="17292">MASHALQASLRAYRGDRPAGPAADVPFIRFAHHPYKILYNSANLPPKPVVFVGSALDALRGFPLPARREAGHQIDQVQRGLAPDDWKPMRTVGPGVREIRLRDASGAFRIIYVATFADAIYVLHCFRKQSARTCKADIELATRRYRALTIERKR</sequence>
<dbReference type="EMBL" id="ABLC01000184">
    <property type="protein sequence ID" value="EDT01406.1"/>
    <property type="molecule type" value="Genomic_DNA"/>
</dbReference>
<dbReference type="AlphaFoldDB" id="B1FM07"/>